<evidence type="ECO:0000256" key="10">
    <source>
        <dbReference type="SAM" id="Phobius"/>
    </source>
</evidence>
<evidence type="ECO:0000256" key="4">
    <source>
        <dbReference type="ARBA" id="ARBA00022824"/>
    </source>
</evidence>
<feature type="transmembrane region" description="Helical" evidence="10">
    <location>
        <begin position="6"/>
        <end position="29"/>
    </location>
</feature>
<evidence type="ECO:0000256" key="6">
    <source>
        <dbReference type="ARBA" id="ARBA00023055"/>
    </source>
</evidence>
<name>A0A9P6KB53_9FUNG</name>
<protein>
    <recommendedName>
        <fullName evidence="11">SMP-LTD domain-containing protein</fullName>
    </recommendedName>
</protein>
<evidence type="ECO:0000259" key="11">
    <source>
        <dbReference type="PROSITE" id="PS51847"/>
    </source>
</evidence>
<keyword evidence="6" id="KW-0445">Lipid transport</keyword>
<keyword evidence="13" id="KW-1185">Reference proteome</keyword>
<proteinExistence type="predicted"/>
<keyword evidence="7" id="KW-0446">Lipid-binding</keyword>
<feature type="non-terminal residue" evidence="12">
    <location>
        <position position="1"/>
    </location>
</feature>
<dbReference type="GO" id="GO:0006869">
    <property type="term" value="P:lipid transport"/>
    <property type="evidence" value="ECO:0007669"/>
    <property type="project" value="UniProtKB-KW"/>
</dbReference>
<feature type="compositionally biased region" description="Acidic residues" evidence="9">
    <location>
        <begin position="79"/>
        <end position="88"/>
    </location>
</feature>
<gene>
    <name evidence="12" type="ORF">BGW38_005793</name>
</gene>
<feature type="region of interest" description="Disordered" evidence="9">
    <location>
        <begin position="588"/>
        <end position="629"/>
    </location>
</feature>
<dbReference type="EMBL" id="JAABOA010003683">
    <property type="protein sequence ID" value="KAF9578411.1"/>
    <property type="molecule type" value="Genomic_DNA"/>
</dbReference>
<evidence type="ECO:0000256" key="8">
    <source>
        <dbReference type="ARBA" id="ARBA00023136"/>
    </source>
</evidence>
<dbReference type="InterPro" id="IPR011993">
    <property type="entry name" value="PH-like_dom_sf"/>
</dbReference>
<keyword evidence="3 10" id="KW-0812">Transmembrane</keyword>
<keyword evidence="2" id="KW-0813">Transport</keyword>
<dbReference type="PANTHER" id="PTHR13466">
    <property type="entry name" value="TEX2 PROTEIN-RELATED"/>
    <property type="match status" value="1"/>
</dbReference>
<sequence length="710" mass="77359">MHPYLFFYLLGGVTFIPLTLTVTVLVLWIRLPTLDPSLPRPTDLPSAASLTPSAASLSSSASPPSSSSSSSSGSIGTSVEDDLLDVIDDGDKDREKEKDRDKDLPTGASTATASDNHGRLQWRKPKTRSDQSQALSAAKPSPSLSSSLPTSLSSSSGSSPVSVTSAPSRIRKQDSPSSGTTEVDSSDDDQHDQQHGSESDDSTEPNNRLRSQDNEEDYHGDHIDNDSDERPDRQGFKDATPRGSKNTSTPTAQQSTKRNPEVLVQSDPRLNKERFVRMTRVPRLGPAAESISDYMTNMLFQPKNTRPKDSYYAVLRYDTLFLYESDQQRECKAVVPMKLYEVRIFPKNLPDNEVFNKEHPIQIKRIPAAVSSAGVIDSGQDEYYIFIPSPVIKEDWYLALLHASKLQKPGTKKLARDKAQFEPEAIENHIRILHSDKHHEHTRWFNSFLGRIFLGVYRTKRVQEIFIQKITRKTLKLKRPSFLGEIKVKSFHIGHSIPYITRTRLIELARNGELTSEFYLSYRGGVRVEIEVDVGLGLATLKPMKVTIVLAVLVNAIESKIREAMAEAIVLPNMDDYPFFDSHGTGGIFEGDEEVSSDSVDESDAESAKAGQLPGSIGVNSGSGGGGGGGGGGAYLSGGSVAKTGNNGRRGSDSSVMSDVTSAPPHIDSSDGRKHSWSSNSTDSDVDSEPSGPPSRTTASGTPPPVNSNP</sequence>
<evidence type="ECO:0000256" key="9">
    <source>
        <dbReference type="SAM" id="MobiDB-lite"/>
    </source>
</evidence>
<dbReference type="OrthoDB" id="26740at2759"/>
<evidence type="ECO:0000256" key="7">
    <source>
        <dbReference type="ARBA" id="ARBA00023121"/>
    </source>
</evidence>
<feature type="compositionally biased region" description="Polar residues" evidence="9">
    <location>
        <begin position="643"/>
        <end position="661"/>
    </location>
</feature>
<feature type="compositionally biased region" description="Low complexity" evidence="9">
    <location>
        <begin position="45"/>
        <end position="78"/>
    </location>
</feature>
<keyword evidence="5 10" id="KW-1133">Transmembrane helix</keyword>
<comment type="subcellular location">
    <subcellularLocation>
        <location evidence="1">Endoplasmic reticulum membrane</location>
    </subcellularLocation>
</comment>
<evidence type="ECO:0000313" key="12">
    <source>
        <dbReference type="EMBL" id="KAF9578411.1"/>
    </source>
</evidence>
<dbReference type="Gene3D" id="2.30.29.30">
    <property type="entry name" value="Pleckstrin-homology domain (PH domain)/Phosphotyrosine-binding domain (PTB)"/>
    <property type="match status" value="1"/>
</dbReference>
<keyword evidence="4" id="KW-0256">Endoplasmic reticulum</keyword>
<evidence type="ECO:0000313" key="13">
    <source>
        <dbReference type="Proteomes" id="UP000780801"/>
    </source>
</evidence>
<feature type="compositionally biased region" description="Acidic residues" evidence="9">
    <location>
        <begin position="590"/>
        <end position="605"/>
    </location>
</feature>
<dbReference type="GO" id="GO:0005789">
    <property type="term" value="C:endoplasmic reticulum membrane"/>
    <property type="evidence" value="ECO:0007669"/>
    <property type="project" value="UniProtKB-SubCell"/>
</dbReference>
<keyword evidence="8 10" id="KW-0472">Membrane</keyword>
<feature type="compositionally biased region" description="Polar residues" evidence="9">
    <location>
        <begin position="243"/>
        <end position="257"/>
    </location>
</feature>
<evidence type="ECO:0000256" key="3">
    <source>
        <dbReference type="ARBA" id="ARBA00022692"/>
    </source>
</evidence>
<dbReference type="GO" id="GO:0008289">
    <property type="term" value="F:lipid binding"/>
    <property type="evidence" value="ECO:0007669"/>
    <property type="project" value="UniProtKB-KW"/>
</dbReference>
<reference evidence="12" key="1">
    <citation type="journal article" date="2020" name="Fungal Divers.">
        <title>Resolving the Mortierellaceae phylogeny through synthesis of multi-gene phylogenetics and phylogenomics.</title>
        <authorList>
            <person name="Vandepol N."/>
            <person name="Liber J."/>
            <person name="Desiro A."/>
            <person name="Na H."/>
            <person name="Kennedy M."/>
            <person name="Barry K."/>
            <person name="Grigoriev I.V."/>
            <person name="Miller A.N."/>
            <person name="O'Donnell K."/>
            <person name="Stajich J.E."/>
            <person name="Bonito G."/>
        </authorList>
    </citation>
    <scope>NUCLEOTIDE SEQUENCE</scope>
    <source>
        <strain evidence="12">KOD1015</strain>
    </source>
</reference>
<organism evidence="12 13">
    <name type="scientific">Lunasporangiospora selenospora</name>
    <dbReference type="NCBI Taxonomy" id="979761"/>
    <lineage>
        <taxon>Eukaryota</taxon>
        <taxon>Fungi</taxon>
        <taxon>Fungi incertae sedis</taxon>
        <taxon>Mucoromycota</taxon>
        <taxon>Mortierellomycotina</taxon>
        <taxon>Mortierellomycetes</taxon>
        <taxon>Mortierellales</taxon>
        <taxon>Mortierellaceae</taxon>
        <taxon>Lunasporangiospora</taxon>
    </lineage>
</organism>
<evidence type="ECO:0000256" key="1">
    <source>
        <dbReference type="ARBA" id="ARBA00004586"/>
    </source>
</evidence>
<feature type="domain" description="SMP-LTD" evidence="11">
    <location>
        <begin position="438"/>
        <end position="622"/>
    </location>
</feature>
<dbReference type="AlphaFoldDB" id="A0A9P6KB53"/>
<feature type="region of interest" description="Disordered" evidence="9">
    <location>
        <begin position="38"/>
        <end position="270"/>
    </location>
</feature>
<feature type="compositionally biased region" description="Basic and acidic residues" evidence="9">
    <location>
        <begin position="210"/>
        <end position="240"/>
    </location>
</feature>
<dbReference type="Proteomes" id="UP000780801">
    <property type="component" value="Unassembled WGS sequence"/>
</dbReference>
<feature type="compositionally biased region" description="Low complexity" evidence="9">
    <location>
        <begin position="131"/>
        <end position="168"/>
    </location>
</feature>
<evidence type="ECO:0000256" key="5">
    <source>
        <dbReference type="ARBA" id="ARBA00022989"/>
    </source>
</evidence>
<comment type="caution">
    <text evidence="12">The sequence shown here is derived from an EMBL/GenBank/DDBJ whole genome shotgun (WGS) entry which is preliminary data.</text>
</comment>
<evidence type="ECO:0000256" key="2">
    <source>
        <dbReference type="ARBA" id="ARBA00022448"/>
    </source>
</evidence>
<feature type="region of interest" description="Disordered" evidence="9">
    <location>
        <begin position="641"/>
        <end position="710"/>
    </location>
</feature>
<dbReference type="InterPro" id="IPR031468">
    <property type="entry name" value="SMP_LBD"/>
</dbReference>
<dbReference type="SUPFAM" id="SSF50729">
    <property type="entry name" value="PH domain-like"/>
    <property type="match status" value="1"/>
</dbReference>
<accession>A0A9P6KB53</accession>
<dbReference type="CDD" id="cd21675">
    <property type="entry name" value="SMP_TEX2"/>
    <property type="match status" value="1"/>
</dbReference>
<dbReference type="PANTHER" id="PTHR13466:SF19">
    <property type="entry name" value="NUCLEUS-VACUOLE JUNCTION PROTEIN 2"/>
    <property type="match status" value="1"/>
</dbReference>
<dbReference type="PROSITE" id="PS51847">
    <property type="entry name" value="SMP"/>
    <property type="match status" value="1"/>
</dbReference>
<feature type="compositionally biased region" description="Basic and acidic residues" evidence="9">
    <location>
        <begin position="89"/>
        <end position="104"/>
    </location>
</feature>